<evidence type="ECO:0000256" key="8">
    <source>
        <dbReference type="SAM" id="SignalP"/>
    </source>
</evidence>
<evidence type="ECO:0000256" key="4">
    <source>
        <dbReference type="ARBA" id="ARBA00022989"/>
    </source>
</evidence>
<reference evidence="11" key="3">
    <citation type="submission" date="2025-04" db="UniProtKB">
        <authorList>
            <consortium name="RefSeq"/>
        </authorList>
    </citation>
    <scope>IDENTIFICATION</scope>
    <source>
        <strain evidence="11">S238N-H82</strain>
        <tissue evidence="11">Testes</tissue>
    </source>
</reference>
<dbReference type="SUPFAM" id="SSF103473">
    <property type="entry name" value="MFS general substrate transporter"/>
    <property type="match status" value="1"/>
</dbReference>
<accession>C3YUI2</accession>
<feature type="transmembrane region" description="Helical" evidence="7">
    <location>
        <begin position="12"/>
        <end position="36"/>
    </location>
</feature>
<feature type="transmembrane region" description="Helical" evidence="7">
    <location>
        <begin position="275"/>
        <end position="297"/>
    </location>
</feature>
<dbReference type="AlphaFoldDB" id="C3YUI2"/>
<evidence type="ECO:0000256" key="3">
    <source>
        <dbReference type="ARBA" id="ARBA00022692"/>
    </source>
</evidence>
<evidence type="ECO:0000256" key="7">
    <source>
        <dbReference type="SAM" id="Phobius"/>
    </source>
</evidence>
<protein>
    <submittedName>
        <fullName evidence="11">Solute carrier family 45 member 3-like</fullName>
    </submittedName>
</protein>
<evidence type="ECO:0000256" key="5">
    <source>
        <dbReference type="ARBA" id="ARBA00023136"/>
    </source>
</evidence>
<reference evidence="9" key="1">
    <citation type="journal article" date="2008" name="Nature">
        <title>The amphioxus genome and the evolution of the chordate karyotype.</title>
        <authorList>
            <consortium name="US DOE Joint Genome Institute (JGI-PGF)"/>
            <person name="Putnam N.H."/>
            <person name="Butts T."/>
            <person name="Ferrier D.E.K."/>
            <person name="Furlong R.F."/>
            <person name="Hellsten U."/>
            <person name="Kawashima T."/>
            <person name="Robinson-Rechavi M."/>
            <person name="Shoguchi E."/>
            <person name="Terry A."/>
            <person name="Yu J.-K."/>
            <person name="Benito-Gutierrez E.L."/>
            <person name="Dubchak I."/>
            <person name="Garcia-Fernandez J."/>
            <person name="Gibson-Brown J.J."/>
            <person name="Grigoriev I.V."/>
            <person name="Horton A.C."/>
            <person name="de Jong P.J."/>
            <person name="Jurka J."/>
            <person name="Kapitonov V.V."/>
            <person name="Kohara Y."/>
            <person name="Kuroki Y."/>
            <person name="Lindquist E."/>
            <person name="Lucas S."/>
            <person name="Osoegawa K."/>
            <person name="Pennacchio L.A."/>
            <person name="Salamov A.A."/>
            <person name="Satou Y."/>
            <person name="Sauka-Spengler T."/>
            <person name="Schmutz J."/>
            <person name="Shin-I T."/>
            <person name="Toyoda A."/>
            <person name="Bronner-Fraser M."/>
            <person name="Fujiyama A."/>
            <person name="Holland L.Z."/>
            <person name="Holland P.W.H."/>
            <person name="Satoh N."/>
            <person name="Rokhsar D.S."/>
        </authorList>
    </citation>
    <scope>NUCLEOTIDE SEQUENCE [LARGE SCALE GENOMIC DNA]</scope>
    <source>
        <strain evidence="9">S238N-H82</strain>
        <tissue evidence="9">Testes</tissue>
    </source>
</reference>
<evidence type="ECO:0000313" key="11">
    <source>
        <dbReference type="RefSeq" id="XP_035676257.1"/>
    </source>
</evidence>
<feature type="transmembrane region" description="Helical" evidence="7">
    <location>
        <begin position="111"/>
        <end position="131"/>
    </location>
</feature>
<dbReference type="PANTHER" id="PTHR19432">
    <property type="entry name" value="SUGAR TRANSPORTER"/>
    <property type="match status" value="1"/>
</dbReference>
<keyword evidence="4 7" id="KW-1133">Transmembrane helix</keyword>
<dbReference type="GO" id="GO:0016020">
    <property type="term" value="C:membrane"/>
    <property type="evidence" value="ECO:0000318"/>
    <property type="project" value="GO_Central"/>
</dbReference>
<feature type="transmembrane region" description="Helical" evidence="7">
    <location>
        <begin position="152"/>
        <end position="170"/>
    </location>
</feature>
<dbReference type="OMA" id="FQWYALF"/>
<feature type="transmembrane region" description="Helical" evidence="7">
    <location>
        <begin position="48"/>
        <end position="68"/>
    </location>
</feature>
<keyword evidence="3 7" id="KW-0812">Transmembrane</keyword>
<feature type="transmembrane region" description="Helical" evidence="7">
    <location>
        <begin position="190"/>
        <end position="208"/>
    </location>
</feature>
<comment type="similarity">
    <text evidence="6">Belongs to the glycoside-pentoside-hexuronide (GPH) cation symporter transporter (TC 2.A.2) family.</text>
</comment>
<feature type="transmembrane region" description="Helical" evidence="7">
    <location>
        <begin position="80"/>
        <end position="99"/>
    </location>
</feature>
<comment type="subcellular location">
    <subcellularLocation>
        <location evidence="1">Membrane</location>
        <topology evidence="1">Multi-pass membrane protein</topology>
    </subcellularLocation>
</comment>
<dbReference type="InParanoid" id="C3YUI2"/>
<proteinExistence type="inferred from homology"/>
<evidence type="ECO:0000313" key="9">
    <source>
        <dbReference type="EMBL" id="EEN56102.1"/>
    </source>
</evidence>
<evidence type="ECO:0000256" key="6">
    <source>
        <dbReference type="ARBA" id="ARBA00038193"/>
    </source>
</evidence>
<dbReference type="InterPro" id="IPR036259">
    <property type="entry name" value="MFS_trans_sf"/>
</dbReference>
<feature type="transmembrane region" description="Helical" evidence="7">
    <location>
        <begin position="453"/>
        <end position="474"/>
    </location>
</feature>
<feature type="transmembrane region" description="Helical" evidence="7">
    <location>
        <begin position="430"/>
        <end position="447"/>
    </location>
</feature>
<dbReference type="GO" id="GO:0008506">
    <property type="term" value="F:sucrose:proton symporter activity"/>
    <property type="evidence" value="ECO:0000318"/>
    <property type="project" value="GO_Central"/>
</dbReference>
<dbReference type="GeneID" id="118415647"/>
<dbReference type="PANTHER" id="PTHR19432:SF37">
    <property type="entry name" value="SOLUTE CARRIER FAMILY 45 MEMBER 3"/>
    <property type="match status" value="1"/>
</dbReference>
<keyword evidence="2" id="KW-0813">Transport</keyword>
<sequence length="488" mass="53345">MDASISALWRLLLLNSLVFGIEVCVAAGFNLAPALLLKSGMERSQMSLVLGVGPFLALILVPAIGVTSDQCRSSLGRRRPFILILSFGICLSLLLIPYGELIGNALGGKPYAMLILTIGVVLLDCCTELCWAPMEALISDAYGNTDLSERSFLVYSFMMNAGGSVGYLLAAIDSRENSFLAEWVGGQEQAVFLLLFLLLVFSLGVTAFKAKEKVSEESDSPQNLTLTQNRRCRICDFVPRTCIQSVLAFTRLIPKCLQNSMEIPSVLRRLQVAHFFMWAALLCYIEFFSDFVGEAVYPGRPHAVVGSEERKLFDQGVRMASFGLLIQCVTATVSSMFLEIVVKRIGERKTLQLSMAIFTVGMTVLVIVRTPLMVVMMSSLTGLASAAANSIPFALVGTYHEQREIFFAFDSPATESSGVGAHMAALNTSYYLAQIMLSVFMGYIVHITRSVTTYITCAALLGMVACFTLSRIVVTEEELQTIQNDRAS</sequence>
<dbReference type="Gene3D" id="1.20.1250.20">
    <property type="entry name" value="MFS general substrate transporter like domains"/>
    <property type="match status" value="2"/>
</dbReference>
<gene>
    <name evidence="11" type="primary">LOC118415647</name>
    <name evidence="9" type="ORF">BRAFLDRAFT_79652</name>
</gene>
<keyword evidence="8" id="KW-0732">Signal</keyword>
<dbReference type="RefSeq" id="XP_035676257.1">
    <property type="nucleotide sequence ID" value="XM_035820364.1"/>
</dbReference>
<keyword evidence="5 7" id="KW-0472">Membrane</keyword>
<dbReference type="Proteomes" id="UP000001554">
    <property type="component" value="Chromosome 5"/>
</dbReference>
<feature type="signal peptide" evidence="8">
    <location>
        <begin position="1"/>
        <end position="20"/>
    </location>
</feature>
<reference evidence="10" key="2">
    <citation type="journal article" date="2020" name="Nat. Ecol. Evol.">
        <title>Deeply conserved synteny resolves early events in vertebrate evolution.</title>
        <authorList>
            <person name="Simakov O."/>
            <person name="Marletaz F."/>
            <person name="Yue J.X."/>
            <person name="O'Connell B."/>
            <person name="Jenkins J."/>
            <person name="Brandt A."/>
            <person name="Calef R."/>
            <person name="Tung C.H."/>
            <person name="Huang T.K."/>
            <person name="Schmutz J."/>
            <person name="Satoh N."/>
            <person name="Yu J.K."/>
            <person name="Putnam N.H."/>
            <person name="Green R.E."/>
            <person name="Rokhsar D.S."/>
        </authorList>
    </citation>
    <scope>NUCLEOTIDE SEQUENCE [LARGE SCALE GENOMIC DNA]</scope>
    <source>
        <strain evidence="10">S238N-H82</strain>
    </source>
</reference>
<feature type="chain" id="PRO_5044729236" evidence="8">
    <location>
        <begin position="21"/>
        <end position="488"/>
    </location>
</feature>
<evidence type="ECO:0000313" key="10">
    <source>
        <dbReference type="Proteomes" id="UP000001554"/>
    </source>
</evidence>
<dbReference type="EMBL" id="GG666553">
    <property type="protein sequence ID" value="EEN56102.1"/>
    <property type="molecule type" value="Genomic_DNA"/>
</dbReference>
<name>C3YUI2_BRAFL</name>
<dbReference type="FunFam" id="1.20.1250.20:FF:000193">
    <property type="entry name" value="Solute carrier family 45 member 3"/>
    <property type="match status" value="1"/>
</dbReference>
<evidence type="ECO:0000256" key="2">
    <source>
        <dbReference type="ARBA" id="ARBA00022448"/>
    </source>
</evidence>
<dbReference type="InterPro" id="IPR011701">
    <property type="entry name" value="MFS"/>
</dbReference>
<evidence type="ECO:0000256" key="1">
    <source>
        <dbReference type="ARBA" id="ARBA00004141"/>
    </source>
</evidence>
<feature type="transmembrane region" description="Helical" evidence="7">
    <location>
        <begin position="350"/>
        <end position="368"/>
    </location>
</feature>
<feature type="transmembrane region" description="Helical" evidence="7">
    <location>
        <begin position="317"/>
        <end position="338"/>
    </location>
</feature>
<dbReference type="OrthoDB" id="28755at2759"/>
<dbReference type="KEGG" id="bfo:118415647"/>
<dbReference type="eggNOG" id="KOG0637">
    <property type="taxonomic scope" value="Eukaryota"/>
</dbReference>
<dbReference type="Pfam" id="PF07690">
    <property type="entry name" value="MFS_1"/>
    <property type="match status" value="1"/>
</dbReference>
<keyword evidence="10" id="KW-1185">Reference proteome</keyword>
<organism>
    <name type="scientific">Branchiostoma floridae</name>
    <name type="common">Florida lancelet</name>
    <name type="synonym">Amphioxus</name>
    <dbReference type="NCBI Taxonomy" id="7739"/>
    <lineage>
        <taxon>Eukaryota</taxon>
        <taxon>Metazoa</taxon>
        <taxon>Chordata</taxon>
        <taxon>Cephalochordata</taxon>
        <taxon>Leptocardii</taxon>
        <taxon>Amphioxiformes</taxon>
        <taxon>Branchiostomatidae</taxon>
        <taxon>Branchiostoma</taxon>
    </lineage>
</organism>